<dbReference type="EMBL" id="CP086720">
    <property type="protein sequence ID" value="WOO86165.1"/>
    <property type="molecule type" value="Genomic_DNA"/>
</dbReference>
<evidence type="ECO:0000313" key="2">
    <source>
        <dbReference type="EMBL" id="WOO86165.1"/>
    </source>
</evidence>
<evidence type="ECO:0000313" key="3">
    <source>
        <dbReference type="Proteomes" id="UP000827549"/>
    </source>
</evidence>
<dbReference type="RefSeq" id="XP_062632191.1">
    <property type="nucleotide sequence ID" value="XM_062776207.1"/>
</dbReference>
<organism evidence="2 3">
    <name type="scientific">Vanrija pseudolonga</name>
    <dbReference type="NCBI Taxonomy" id="143232"/>
    <lineage>
        <taxon>Eukaryota</taxon>
        <taxon>Fungi</taxon>
        <taxon>Dikarya</taxon>
        <taxon>Basidiomycota</taxon>
        <taxon>Agaricomycotina</taxon>
        <taxon>Tremellomycetes</taxon>
        <taxon>Trichosporonales</taxon>
        <taxon>Trichosporonaceae</taxon>
        <taxon>Vanrija</taxon>
    </lineage>
</organism>
<dbReference type="GeneID" id="87812814"/>
<dbReference type="AlphaFoldDB" id="A0AAF0YFY1"/>
<evidence type="ECO:0000256" key="1">
    <source>
        <dbReference type="SAM" id="MobiDB-lite"/>
    </source>
</evidence>
<proteinExistence type="predicted"/>
<reference evidence="2" key="1">
    <citation type="submission" date="2023-10" db="EMBL/GenBank/DDBJ databases">
        <authorList>
            <person name="Noh H."/>
        </authorList>
    </citation>
    <scope>NUCLEOTIDE SEQUENCE</scope>
    <source>
        <strain evidence="2">DUCC4014</strain>
    </source>
</reference>
<dbReference type="Proteomes" id="UP000827549">
    <property type="component" value="Chromosome 7"/>
</dbReference>
<feature type="compositionally biased region" description="Polar residues" evidence="1">
    <location>
        <begin position="72"/>
        <end position="87"/>
    </location>
</feature>
<feature type="compositionally biased region" description="Acidic residues" evidence="1">
    <location>
        <begin position="126"/>
        <end position="147"/>
    </location>
</feature>
<feature type="compositionally biased region" description="Low complexity" evidence="1">
    <location>
        <begin position="367"/>
        <end position="385"/>
    </location>
</feature>
<feature type="compositionally biased region" description="Low complexity" evidence="1">
    <location>
        <begin position="193"/>
        <end position="225"/>
    </location>
</feature>
<keyword evidence="3" id="KW-1185">Reference proteome</keyword>
<sequence length="483" mass="50965">MTSISQAPPVLQIPPQSPGFQGVPTGGILINRVEDERVLPRRSPTDPPSPIRIAAPASGIARGRPKSVSLPPATTTSSDNGGQSSSPRIRFAPLPDPAVHGRTLSGSRPDQDHVSEVRNLGPGGADNDEAVDDNDEDTDEEDYDWEGDNNGRRRSWAVTMGMGSWKSSSKKLLGGGSSSKSKPASYGAPLTKSVSQPNSVNSSPFRWTGGNDSSSASGRRGSSVGAHRRGASGDSGSFGTSPNPSVGARMLNGRVYGARRASEAALQEKINREKLEPAFVEWGAGGHGSTPVSKPVDTTGKGIDDDDGGGMAWVRRRREERERKEREEKEAAARAAAAGESAGASASNEDVGPMGESLDAEQLGDQRPASLSSSASSVSSPRPAVGPLTPRDGQAEFALPAIHISEPPSKGPAGGIDIPRGRRGYPEEKEEEDNEDNDDDEDDDEEDDEDFPADEDEEEEEGLPDHLRRTCDAAGVEVLSRHK</sequence>
<protein>
    <submittedName>
        <fullName evidence="2">Uncharacterized protein</fullName>
    </submittedName>
</protein>
<feature type="region of interest" description="Disordered" evidence="1">
    <location>
        <begin position="281"/>
        <end position="483"/>
    </location>
</feature>
<feature type="compositionally biased region" description="Low complexity" evidence="1">
    <location>
        <begin position="51"/>
        <end position="62"/>
    </location>
</feature>
<feature type="compositionally biased region" description="Acidic residues" evidence="1">
    <location>
        <begin position="428"/>
        <end position="462"/>
    </location>
</feature>
<feature type="compositionally biased region" description="Low complexity" evidence="1">
    <location>
        <begin position="333"/>
        <end position="346"/>
    </location>
</feature>
<feature type="compositionally biased region" description="Basic and acidic residues" evidence="1">
    <location>
        <begin position="317"/>
        <end position="332"/>
    </location>
</feature>
<accession>A0AAF0YFY1</accession>
<name>A0AAF0YFY1_9TREE</name>
<feature type="compositionally biased region" description="Polar residues" evidence="1">
    <location>
        <begin position="234"/>
        <end position="244"/>
    </location>
</feature>
<gene>
    <name evidence="2" type="ORF">LOC62_07G009653</name>
</gene>
<feature type="region of interest" description="Disordered" evidence="1">
    <location>
        <begin position="1"/>
        <end position="250"/>
    </location>
</feature>
<feature type="compositionally biased region" description="Low complexity" evidence="1">
    <location>
        <begin position="160"/>
        <end position="182"/>
    </location>
</feature>